<proteinExistence type="predicted"/>
<dbReference type="EMBL" id="ASPP01010261">
    <property type="protein sequence ID" value="ETO23057.1"/>
    <property type="molecule type" value="Genomic_DNA"/>
</dbReference>
<accession>X6NCK7</accession>
<sequence>MHSNLIVQRVAVQKKKKTLKKNLKNFLAETILNYISSITLRCVHSKRMNGNKRQSLEHNRVAVDCDHKSSRSKAYPNGSPQIGNNKKASSFFSWLTMPKLSISNVSTIDHRSTIRVQNRRAIEHEKRQKLKKEKMLKALAKNAVDVSVLLYVML</sequence>
<comment type="caution">
    <text evidence="1">The sequence shown here is derived from an EMBL/GenBank/DDBJ whole genome shotgun (WGS) entry which is preliminary data.</text>
</comment>
<evidence type="ECO:0000313" key="2">
    <source>
        <dbReference type="Proteomes" id="UP000023152"/>
    </source>
</evidence>
<gene>
    <name evidence="1" type="ORF">RFI_14129</name>
</gene>
<protein>
    <submittedName>
        <fullName evidence="1">Uncharacterized protein</fullName>
    </submittedName>
</protein>
<dbReference type="AlphaFoldDB" id="X6NCK7"/>
<keyword evidence="2" id="KW-1185">Reference proteome</keyword>
<organism evidence="1 2">
    <name type="scientific">Reticulomyxa filosa</name>
    <dbReference type="NCBI Taxonomy" id="46433"/>
    <lineage>
        <taxon>Eukaryota</taxon>
        <taxon>Sar</taxon>
        <taxon>Rhizaria</taxon>
        <taxon>Retaria</taxon>
        <taxon>Foraminifera</taxon>
        <taxon>Monothalamids</taxon>
        <taxon>Reticulomyxidae</taxon>
        <taxon>Reticulomyxa</taxon>
    </lineage>
</organism>
<reference evidence="1 2" key="1">
    <citation type="journal article" date="2013" name="Curr. Biol.">
        <title>The Genome of the Foraminiferan Reticulomyxa filosa.</title>
        <authorList>
            <person name="Glockner G."/>
            <person name="Hulsmann N."/>
            <person name="Schleicher M."/>
            <person name="Noegel A.A."/>
            <person name="Eichinger L."/>
            <person name="Gallinger C."/>
            <person name="Pawlowski J."/>
            <person name="Sierra R."/>
            <person name="Euteneuer U."/>
            <person name="Pillet L."/>
            <person name="Moustafa A."/>
            <person name="Platzer M."/>
            <person name="Groth M."/>
            <person name="Szafranski K."/>
            <person name="Schliwa M."/>
        </authorList>
    </citation>
    <scope>NUCLEOTIDE SEQUENCE [LARGE SCALE GENOMIC DNA]</scope>
</reference>
<evidence type="ECO:0000313" key="1">
    <source>
        <dbReference type="EMBL" id="ETO23057.1"/>
    </source>
</evidence>
<name>X6NCK7_RETFI</name>
<dbReference type="Proteomes" id="UP000023152">
    <property type="component" value="Unassembled WGS sequence"/>
</dbReference>